<dbReference type="Gene3D" id="3.30.70.330">
    <property type="match status" value="1"/>
</dbReference>
<feature type="region of interest" description="Disordered" evidence="3">
    <location>
        <begin position="1"/>
        <end position="47"/>
    </location>
</feature>
<dbReference type="InterPro" id="IPR012677">
    <property type="entry name" value="Nucleotide-bd_a/b_plait_sf"/>
</dbReference>
<evidence type="ECO:0000256" key="3">
    <source>
        <dbReference type="SAM" id="MobiDB-lite"/>
    </source>
</evidence>
<dbReference type="EMBL" id="CAJVSB020000832">
    <property type="protein sequence ID" value="CAH2062706.1"/>
    <property type="molecule type" value="Genomic_DNA"/>
</dbReference>
<keyword evidence="4" id="KW-1133">Transmembrane helix</keyword>
<evidence type="ECO:0000256" key="1">
    <source>
        <dbReference type="ARBA" id="ARBA00022884"/>
    </source>
</evidence>
<comment type="caution">
    <text evidence="6">The sequence shown here is derived from an EMBL/GenBank/DDBJ whole genome shotgun (WGS) entry which is preliminary data.</text>
</comment>
<evidence type="ECO:0000313" key="6">
    <source>
        <dbReference type="EMBL" id="CAH2062706.1"/>
    </source>
</evidence>
<dbReference type="PANTHER" id="PTHR48027">
    <property type="entry name" value="HETEROGENEOUS NUCLEAR RIBONUCLEOPROTEIN 87F-RELATED"/>
    <property type="match status" value="1"/>
</dbReference>
<organism evidence="6 7">
    <name type="scientific">Thlaspi arvense</name>
    <name type="common">Field penny-cress</name>
    <dbReference type="NCBI Taxonomy" id="13288"/>
    <lineage>
        <taxon>Eukaryota</taxon>
        <taxon>Viridiplantae</taxon>
        <taxon>Streptophyta</taxon>
        <taxon>Embryophyta</taxon>
        <taxon>Tracheophyta</taxon>
        <taxon>Spermatophyta</taxon>
        <taxon>Magnoliopsida</taxon>
        <taxon>eudicotyledons</taxon>
        <taxon>Gunneridae</taxon>
        <taxon>Pentapetalae</taxon>
        <taxon>rosids</taxon>
        <taxon>malvids</taxon>
        <taxon>Brassicales</taxon>
        <taxon>Brassicaceae</taxon>
        <taxon>Thlaspideae</taxon>
        <taxon>Thlaspi</taxon>
    </lineage>
</organism>
<reference evidence="6 7" key="1">
    <citation type="submission" date="2022-03" db="EMBL/GenBank/DDBJ databases">
        <authorList>
            <person name="Nunn A."/>
            <person name="Chopra R."/>
            <person name="Nunn A."/>
            <person name="Contreras Garrido A."/>
        </authorList>
    </citation>
    <scope>NUCLEOTIDE SEQUENCE [LARGE SCALE GENOMIC DNA]</scope>
</reference>
<evidence type="ECO:0000313" key="7">
    <source>
        <dbReference type="Proteomes" id="UP000836841"/>
    </source>
</evidence>
<evidence type="ECO:0000256" key="2">
    <source>
        <dbReference type="PROSITE-ProRule" id="PRU00176"/>
    </source>
</evidence>
<sequence>MSYSKRSRYSHSPSPYGKYSRSRSQSMSLRRSRSRSRESSAENPGNNLYVTGLSARITKRDLEKHFQLRERLFSFLSSLLFFFFIIGRIDLHFILRMLGDGIVEDVHLVVDPWTGESRGFGFVTMSTIVALNIWIDLCWRAVSLLWRRVAVRSSSSPKSYNETIKSNSSSKYPTIISEGCMPCARRRRGRTPTPGRNRSGIKSGTCDAVLDLDLEFTLPTIEVALHDTHPREIEADPTLPTQEGDHTPPPITGVDHILPATGGLGPSHDLAPRTAGHQITGMTDPTRLMARRTIHLMTVTTTEVPTVPSPEAFHQGQEGATYRVSHPFEEKVEGDV</sequence>
<dbReference type="Proteomes" id="UP000836841">
    <property type="component" value="Unassembled WGS sequence"/>
</dbReference>
<evidence type="ECO:0000259" key="5">
    <source>
        <dbReference type="PROSITE" id="PS50102"/>
    </source>
</evidence>
<dbReference type="SUPFAM" id="SSF54928">
    <property type="entry name" value="RNA-binding domain, RBD"/>
    <property type="match status" value="1"/>
</dbReference>
<proteinExistence type="predicted"/>
<keyword evidence="4" id="KW-0812">Transmembrane</keyword>
<dbReference type="AlphaFoldDB" id="A0AAU9SF12"/>
<dbReference type="GO" id="GO:0003723">
    <property type="term" value="F:RNA binding"/>
    <property type="evidence" value="ECO:0007669"/>
    <property type="project" value="UniProtKB-UniRule"/>
</dbReference>
<gene>
    <name evidence="6" type="ORF">TAV2_LOCUS15148</name>
</gene>
<keyword evidence="1 2" id="KW-0694">RNA-binding</keyword>
<dbReference type="InterPro" id="IPR052462">
    <property type="entry name" value="SLIRP/GR-RBP-like"/>
</dbReference>
<dbReference type="InterPro" id="IPR000504">
    <property type="entry name" value="RRM_dom"/>
</dbReference>
<dbReference type="InterPro" id="IPR035979">
    <property type="entry name" value="RBD_domain_sf"/>
</dbReference>
<evidence type="ECO:0000256" key="4">
    <source>
        <dbReference type="SAM" id="Phobius"/>
    </source>
</evidence>
<name>A0AAU9SF12_THLAR</name>
<accession>A0AAU9SF12</accession>
<keyword evidence="7" id="KW-1185">Reference proteome</keyword>
<dbReference type="PROSITE" id="PS50102">
    <property type="entry name" value="RRM"/>
    <property type="match status" value="1"/>
</dbReference>
<keyword evidence="4" id="KW-0472">Membrane</keyword>
<feature type="domain" description="RRM" evidence="5">
    <location>
        <begin position="46"/>
        <end position="156"/>
    </location>
</feature>
<protein>
    <recommendedName>
        <fullName evidence="5">RRM domain-containing protein</fullName>
    </recommendedName>
</protein>
<feature type="transmembrane region" description="Helical" evidence="4">
    <location>
        <begin position="72"/>
        <end position="99"/>
    </location>
</feature>